<keyword evidence="2" id="KW-0288">FMN</keyword>
<keyword evidence="1" id="KW-0285">Flavoprotein</keyword>
<keyword evidence="8" id="KW-1185">Reference proteome</keyword>
<evidence type="ECO:0000256" key="1">
    <source>
        <dbReference type="ARBA" id="ARBA00022630"/>
    </source>
</evidence>
<protein>
    <submittedName>
        <fullName evidence="7">LLM class flavin-dependent oxidoreductase</fullName>
    </submittedName>
</protein>
<feature type="domain" description="Luciferase-like" evidence="6">
    <location>
        <begin position="35"/>
        <end position="121"/>
    </location>
</feature>
<reference evidence="7 8" key="1">
    <citation type="submission" date="2022-04" db="EMBL/GenBank/DDBJ databases">
        <title>Human microbiome associated bacterial genomes.</title>
        <authorList>
            <person name="Sandstrom S."/>
            <person name="Salamzade R."/>
            <person name="Kalan L.R."/>
        </authorList>
    </citation>
    <scope>NUCLEOTIDE SEQUENCE [LARGE SCALE GENOMIC DNA]</scope>
    <source>
        <strain evidence="8">p3-SID767</strain>
    </source>
</reference>
<evidence type="ECO:0000256" key="4">
    <source>
        <dbReference type="ARBA" id="ARBA00023033"/>
    </source>
</evidence>
<dbReference type="Pfam" id="PF00296">
    <property type="entry name" value="Bac_luciferase"/>
    <property type="match status" value="1"/>
</dbReference>
<organism evidence="7 8">
    <name type="scientific">Nesterenkonia massiliensis</name>
    <dbReference type="NCBI Taxonomy" id="1232429"/>
    <lineage>
        <taxon>Bacteria</taxon>
        <taxon>Bacillati</taxon>
        <taxon>Actinomycetota</taxon>
        <taxon>Actinomycetes</taxon>
        <taxon>Micrococcales</taxon>
        <taxon>Micrococcaceae</taxon>
        <taxon>Nesterenkonia</taxon>
    </lineage>
</organism>
<keyword evidence="4" id="KW-0503">Monooxygenase</keyword>
<evidence type="ECO:0000256" key="3">
    <source>
        <dbReference type="ARBA" id="ARBA00023002"/>
    </source>
</evidence>
<feature type="region of interest" description="Disordered" evidence="5">
    <location>
        <begin position="326"/>
        <end position="369"/>
    </location>
</feature>
<dbReference type="EMBL" id="JALXMO010000052">
    <property type="protein sequence ID" value="MCT1607948.1"/>
    <property type="molecule type" value="Genomic_DNA"/>
</dbReference>
<dbReference type="InterPro" id="IPR011251">
    <property type="entry name" value="Luciferase-like_dom"/>
</dbReference>
<evidence type="ECO:0000313" key="8">
    <source>
        <dbReference type="Proteomes" id="UP001205046"/>
    </source>
</evidence>
<dbReference type="InterPro" id="IPR036661">
    <property type="entry name" value="Luciferase-like_sf"/>
</dbReference>
<dbReference type="RefSeq" id="WP_260073795.1">
    <property type="nucleotide sequence ID" value="NZ_JALXMO010000052.1"/>
</dbReference>
<proteinExistence type="predicted"/>
<sequence>MSSTWTPTHASFGLGIALQDTGWHPGSWFTLPGSTEIFTADYWSQLSLTAESGGMDFVTFSDPLGLHRKRPSDGSSTAVKLAAVTERIGLIPTLSTAQADPAHLSENLASLDRGSHGRAGWLVEVDPHDAAQTAESEATVAAVRSRWSTATAQQNLPVMYQGTSEAVMKAAATSADALFTEVVTRRDAAALLARIRETEQLFMRRRPALRVYADLMIVVEEDSGSAQRRWETLENAGGADWRPAGEVLVGDPATAADALAAYQQLGFAGVRLRPAEHLRDVQSISELLIPELRRRGIFLPLASAATAVPLDRGLRLSAIVGESLQASSPIPERTPQQHLRHPVDLPGGARPGTQERARGEARVPASAGI</sequence>
<gene>
    <name evidence="7" type="ORF">M3B43_11600</name>
</gene>
<evidence type="ECO:0000313" key="7">
    <source>
        <dbReference type="EMBL" id="MCT1607948.1"/>
    </source>
</evidence>
<dbReference type="Gene3D" id="3.20.20.30">
    <property type="entry name" value="Luciferase-like domain"/>
    <property type="match status" value="1"/>
</dbReference>
<dbReference type="PANTHER" id="PTHR30011">
    <property type="entry name" value="ALKANESULFONATE MONOOXYGENASE-RELATED"/>
    <property type="match status" value="1"/>
</dbReference>
<comment type="caution">
    <text evidence="7">The sequence shown here is derived from an EMBL/GenBank/DDBJ whole genome shotgun (WGS) entry which is preliminary data.</text>
</comment>
<keyword evidence="3" id="KW-0560">Oxidoreductase</keyword>
<evidence type="ECO:0000256" key="5">
    <source>
        <dbReference type="SAM" id="MobiDB-lite"/>
    </source>
</evidence>
<evidence type="ECO:0000256" key="2">
    <source>
        <dbReference type="ARBA" id="ARBA00022643"/>
    </source>
</evidence>
<dbReference type="PANTHER" id="PTHR30011:SF16">
    <property type="entry name" value="C2H2 FINGER DOMAIN TRANSCRIPTION FACTOR (EUROFUNG)-RELATED"/>
    <property type="match status" value="1"/>
</dbReference>
<dbReference type="SUPFAM" id="SSF51679">
    <property type="entry name" value="Bacterial luciferase-like"/>
    <property type="match status" value="1"/>
</dbReference>
<dbReference type="InterPro" id="IPR051260">
    <property type="entry name" value="Diverse_substr_monoxygenases"/>
</dbReference>
<name>A0ABT2HTD4_9MICC</name>
<dbReference type="Proteomes" id="UP001205046">
    <property type="component" value="Unassembled WGS sequence"/>
</dbReference>
<accession>A0ABT2HTD4</accession>
<evidence type="ECO:0000259" key="6">
    <source>
        <dbReference type="Pfam" id="PF00296"/>
    </source>
</evidence>